<gene>
    <name evidence="10" type="ORF">BQ4739_LOCUS12783</name>
</gene>
<dbReference type="GO" id="GO:0008936">
    <property type="term" value="F:nicotinamidase activity"/>
    <property type="evidence" value="ECO:0007669"/>
    <property type="project" value="UniProtKB-EC"/>
</dbReference>
<feature type="region of interest" description="Disordered" evidence="8">
    <location>
        <begin position="103"/>
        <end position="123"/>
    </location>
</feature>
<evidence type="ECO:0000313" key="10">
    <source>
        <dbReference type="EMBL" id="SZX72624.1"/>
    </source>
</evidence>
<evidence type="ECO:0000256" key="3">
    <source>
        <dbReference type="ARBA" id="ARBA00022723"/>
    </source>
</evidence>
<evidence type="ECO:0000256" key="6">
    <source>
        <dbReference type="ARBA" id="ARBA00039017"/>
    </source>
</evidence>
<dbReference type="PANTHER" id="PTHR11080:SF2">
    <property type="entry name" value="LD05707P"/>
    <property type="match status" value="1"/>
</dbReference>
<protein>
    <recommendedName>
        <fullName evidence="6">nicotinamidase</fullName>
        <ecNumber evidence="6">3.5.1.19</ecNumber>
    </recommendedName>
    <alternativeName>
        <fullName evidence="7">Nicotinamide deamidase</fullName>
    </alternativeName>
</protein>
<name>A0A383W6I0_TETOB</name>
<dbReference type="Proteomes" id="UP000256970">
    <property type="component" value="Unassembled WGS sequence"/>
</dbReference>
<dbReference type="GO" id="GO:0019363">
    <property type="term" value="P:pyridine nucleotide biosynthetic process"/>
    <property type="evidence" value="ECO:0007669"/>
    <property type="project" value="UniProtKB-KW"/>
</dbReference>
<dbReference type="SUPFAM" id="SSF52499">
    <property type="entry name" value="Isochorismatase-like hydrolases"/>
    <property type="match status" value="1"/>
</dbReference>
<comment type="similarity">
    <text evidence="1">Belongs to the isochorismatase family.</text>
</comment>
<dbReference type="Gene3D" id="3.40.50.850">
    <property type="entry name" value="Isochorismatase-like"/>
    <property type="match status" value="1"/>
</dbReference>
<keyword evidence="2" id="KW-0662">Pyridine nucleotide biosynthesis</keyword>
<evidence type="ECO:0000313" key="11">
    <source>
        <dbReference type="Proteomes" id="UP000256970"/>
    </source>
</evidence>
<dbReference type="GO" id="GO:0046872">
    <property type="term" value="F:metal ion binding"/>
    <property type="evidence" value="ECO:0007669"/>
    <property type="project" value="UniProtKB-KW"/>
</dbReference>
<dbReference type="STRING" id="3088.A0A383W6I0"/>
<dbReference type="EC" id="3.5.1.19" evidence="6"/>
<evidence type="ECO:0000256" key="7">
    <source>
        <dbReference type="ARBA" id="ARBA00043224"/>
    </source>
</evidence>
<organism evidence="10 11">
    <name type="scientific">Tetradesmus obliquus</name>
    <name type="common">Green alga</name>
    <name type="synonym">Acutodesmus obliquus</name>
    <dbReference type="NCBI Taxonomy" id="3088"/>
    <lineage>
        <taxon>Eukaryota</taxon>
        <taxon>Viridiplantae</taxon>
        <taxon>Chlorophyta</taxon>
        <taxon>core chlorophytes</taxon>
        <taxon>Chlorophyceae</taxon>
        <taxon>CS clade</taxon>
        <taxon>Sphaeropleales</taxon>
        <taxon>Scenedesmaceae</taxon>
        <taxon>Tetradesmus</taxon>
    </lineage>
</organism>
<dbReference type="AlphaFoldDB" id="A0A383W6I0"/>
<keyword evidence="4" id="KW-0378">Hydrolase</keyword>
<reference evidence="10 11" key="1">
    <citation type="submission" date="2016-10" db="EMBL/GenBank/DDBJ databases">
        <authorList>
            <person name="Cai Z."/>
        </authorList>
    </citation>
    <scope>NUCLEOTIDE SEQUENCE [LARGE SCALE GENOMIC DNA]</scope>
</reference>
<comment type="pathway">
    <text evidence="5">Cofactor biosynthesis; nicotinate biosynthesis; nicotinate from nicotinamide: step 1/1.</text>
</comment>
<evidence type="ECO:0000256" key="5">
    <source>
        <dbReference type="ARBA" id="ARBA00037900"/>
    </source>
</evidence>
<dbReference type="InterPro" id="IPR036380">
    <property type="entry name" value="Isochorismatase-like_sf"/>
</dbReference>
<dbReference type="PANTHER" id="PTHR11080">
    <property type="entry name" value="PYRAZINAMIDASE/NICOTINAMIDASE"/>
    <property type="match status" value="1"/>
</dbReference>
<keyword evidence="3" id="KW-0479">Metal-binding</keyword>
<evidence type="ECO:0000259" key="9">
    <source>
        <dbReference type="Pfam" id="PF00857"/>
    </source>
</evidence>
<accession>A0A383W6I0</accession>
<evidence type="ECO:0000256" key="8">
    <source>
        <dbReference type="SAM" id="MobiDB-lite"/>
    </source>
</evidence>
<keyword evidence="11" id="KW-1185">Reference proteome</keyword>
<feature type="compositionally biased region" description="Low complexity" evidence="8">
    <location>
        <begin position="270"/>
        <end position="282"/>
    </location>
</feature>
<evidence type="ECO:0000256" key="2">
    <source>
        <dbReference type="ARBA" id="ARBA00022642"/>
    </source>
</evidence>
<sequence length="288" mass="31180">MAYLCLQGCFLPGGALPTAPAGSTLSLVKAINTLRTAGCFDLTVFTQDWHPPNHISFAAVHSRQPLEAIHLHYTRSGQLCSEPGRMQRLYPTAAVVCRCNTSSSGSLTHRPQQQQQQQQQHLSTDMVEHQVRQVLWPQHCLQHSTEARLHPGLIIHPDDVILRKGWQPQLDAYSAFQDNGRVQSTGLAELLREHGISSVVVVGVALEVCVKSTALDAVEEGFETAVVLAATAPVDEAGAAEAVQEVREAGVRLVQQVWDVLPAPADRKSNTSATFSSSRSSSENGVLA</sequence>
<dbReference type="InterPro" id="IPR000868">
    <property type="entry name" value="Isochorismatase-like_dom"/>
</dbReference>
<feature type="domain" description="Isochorismatase-like" evidence="9">
    <location>
        <begin position="122"/>
        <end position="253"/>
    </location>
</feature>
<dbReference type="EMBL" id="FNXT01001144">
    <property type="protein sequence ID" value="SZX72624.1"/>
    <property type="molecule type" value="Genomic_DNA"/>
</dbReference>
<dbReference type="InterPro" id="IPR052347">
    <property type="entry name" value="Isochorismatase_Nicotinamidase"/>
</dbReference>
<evidence type="ECO:0000256" key="1">
    <source>
        <dbReference type="ARBA" id="ARBA00006336"/>
    </source>
</evidence>
<dbReference type="Pfam" id="PF00857">
    <property type="entry name" value="Isochorismatase"/>
    <property type="match status" value="1"/>
</dbReference>
<proteinExistence type="inferred from homology"/>
<feature type="region of interest" description="Disordered" evidence="8">
    <location>
        <begin position="265"/>
        <end position="288"/>
    </location>
</feature>
<evidence type="ECO:0000256" key="4">
    <source>
        <dbReference type="ARBA" id="ARBA00022801"/>
    </source>
</evidence>